<feature type="compositionally biased region" description="Low complexity" evidence="8">
    <location>
        <begin position="966"/>
        <end position="982"/>
    </location>
</feature>
<dbReference type="Gene3D" id="4.10.860.10">
    <property type="entry name" value="UVR domain"/>
    <property type="match status" value="1"/>
</dbReference>
<evidence type="ECO:0000256" key="4">
    <source>
        <dbReference type="ARBA" id="ARBA00022884"/>
    </source>
</evidence>
<reference evidence="10 11" key="1">
    <citation type="journal article" date="2011" name="Proc. Natl. Acad. Sci. U.S.A.">
        <title>Evolutionary erosion of yeast sex chromosomes by mating-type switching accidents.</title>
        <authorList>
            <person name="Gordon J.L."/>
            <person name="Armisen D."/>
            <person name="Proux-Wera E."/>
            <person name="Oheigeartaigh S.S."/>
            <person name="Byrne K.P."/>
            <person name="Wolfe K.H."/>
        </authorList>
    </citation>
    <scope>NUCLEOTIDE SEQUENCE [LARGE SCALE GENOMIC DNA]</scope>
    <source>
        <strain evidence="11">ATCC 76901 / BCRC 22586 / CBS 4309 / NBRC 1992 / NRRL Y-12630</strain>
    </source>
</reference>
<proteinExistence type="inferred from homology"/>
<dbReference type="InterPro" id="IPR054711">
    <property type="entry name" value="eIF3a_PCI_TPR-like"/>
</dbReference>
<comment type="subunit">
    <text evidence="7">Component of the eukaryotic translation initiation factor 3 (eIF-3) complex.</text>
</comment>
<dbReference type="eggNOG" id="KOG2072">
    <property type="taxonomic scope" value="Eukaryota"/>
</dbReference>
<feature type="compositionally biased region" description="Basic and acidic residues" evidence="8">
    <location>
        <begin position="945"/>
        <end position="961"/>
    </location>
</feature>
<organism evidence="10 11">
    <name type="scientific">Naumovozyma castellii</name>
    <name type="common">Yeast</name>
    <name type="synonym">Saccharomyces castellii</name>
    <dbReference type="NCBI Taxonomy" id="27288"/>
    <lineage>
        <taxon>Eukaryota</taxon>
        <taxon>Fungi</taxon>
        <taxon>Dikarya</taxon>
        <taxon>Ascomycota</taxon>
        <taxon>Saccharomycotina</taxon>
        <taxon>Saccharomycetes</taxon>
        <taxon>Saccharomycetales</taxon>
        <taxon>Saccharomycetaceae</taxon>
        <taxon>Naumovozyma</taxon>
    </lineage>
</organism>
<dbReference type="GO" id="GO:0001732">
    <property type="term" value="P:formation of cytoplasmic translation initiation complex"/>
    <property type="evidence" value="ECO:0007669"/>
    <property type="project" value="UniProtKB-UniRule"/>
</dbReference>
<keyword evidence="11" id="KW-1185">Reference proteome</keyword>
<dbReference type="FunCoup" id="G0VJX7">
    <property type="interactions" value="1425"/>
</dbReference>
<gene>
    <name evidence="10" type="primary">NCAS0I01410</name>
    <name evidence="7" type="synonym">TIF32</name>
    <name evidence="10" type="ordered locus">NCAS_0I01410</name>
</gene>
<evidence type="ECO:0000256" key="5">
    <source>
        <dbReference type="ARBA" id="ARBA00022917"/>
    </source>
</evidence>
<dbReference type="STRING" id="1064592.G0VJX7"/>
<dbReference type="OMA" id="EHITNKR"/>
<keyword evidence="4 7" id="KW-0694">RNA-binding</keyword>
<dbReference type="RefSeq" id="XP_003678153.1">
    <property type="nucleotide sequence ID" value="XM_003678105.1"/>
</dbReference>
<dbReference type="EMBL" id="HE576760">
    <property type="protein sequence ID" value="CCC71809.1"/>
    <property type="molecule type" value="Genomic_DNA"/>
</dbReference>
<dbReference type="PANTHER" id="PTHR14005">
    <property type="entry name" value="EUKARYOTIC TRANSLATION INITIATION FACTOR 3, THETA SUBUNIT"/>
    <property type="match status" value="1"/>
</dbReference>
<sequence>MAPPVLRPENAIKRAEELISVGEEQAGLQSLYDFITARRIRWASPDVVEPVVFKFLELGVELKKGRLIKDGLHQYKKLIQGTPEGLVSVGAVARKYIDVVETKMADEQSKEDQRNEVDDDLEGGVTPENLLISALEEDQSVGGFNDEAITSWTKFTWEAYRSVLDLLRNNSHLEITYSGVVNRTMQFCLKHNRKNEFKRLAEMLRQHLDAANYQQSKHGGNIIDLSDNATLQRYLDQRFLQVTVSVKLGLWHEAFRSIEDVYHLSKMSKKAPKKSVLANYYENMVKVFFVSGDQLLHTTAWNKFYEIYSTNPNATEEQFKTYASTILLSALAIKLDDVPAVGYDSQQRLYRLLDLESKPSRKALIQDILDSDMFSKVDEDVKKLYELIEVNYNADTIKSELSTLLPQLQSKPYFSQYAEQLRDVIVRKLFVSASTKYENVKIEELFQLVSLPAPFDQSYWDIERALLQAAVEDYVSFSIDHVSDSVTFVKDPMAVFTVAEPVAVEEDEEAEEEATGEEQEQEDEEVKEVVNEDEGAEPEPIVTRNRYIRNRLSELSKLLHEVDSFNEGSYMEKVKLARENLIQQTKETIDNAKRIADERAQKYKEQKQKYMENAAVNAEEDAELRNQRILEEKAALDAKLEEDAQRRLIAKKKRELEALKEAEKKKFIDEANEKGHITIDSNEVKDLELADLKKVVVNLLSKDKNDLDARMNFALKKLDHTERALRKTELPLLQKEADTLKEADLVKYEAMKAKIVNAAKAEHDAKMEDHERLANVYSDYKSLRDRLLSAHDSEMADIRKEKKEALKAAKKARIEEVRKQRYEEAVAKQKEDVERAEREKRAAAQDEIMRKQREVEAALEKKDAKTAITPAAPVAGGSKPMTFAEKMRAKKAAAAAAGNAPSPSPAAASPSPAPAPVATPAAAVSSPSPQAVRVPVQKSQADLDEIARKQREREEEIERRLAGNQTKAPEPAPAATPAAEAKPSGKLSFAEKMRAKRNAQK</sequence>
<dbReference type="Pfam" id="PF22591">
    <property type="entry name" value="eIF3a_PCI_TPR-like"/>
    <property type="match status" value="1"/>
</dbReference>
<evidence type="ECO:0000256" key="7">
    <source>
        <dbReference type="HAMAP-Rule" id="MF_03000"/>
    </source>
</evidence>
<comment type="subcellular location">
    <subcellularLocation>
        <location evidence="1 7">Cytoplasm</location>
    </subcellularLocation>
</comment>
<dbReference type="Gene3D" id="1.25.40.860">
    <property type="match status" value="2"/>
</dbReference>
<evidence type="ECO:0000259" key="9">
    <source>
        <dbReference type="PROSITE" id="PS50250"/>
    </source>
</evidence>
<comment type="function">
    <text evidence="7">RNA-binding component of the eukaryotic translation initiation factor 3 (eIF-3) complex, which is involved in protein synthesis of a specialized repertoire of mRNAs and, together with other initiation factors, stimulates binding of mRNA and methionyl-tRNAi to the 40S ribosome. The eIF-3 complex specifically targets and initiates translation of a subset of mRNAs involved in cell proliferation.</text>
</comment>
<dbReference type="GO" id="GO:0003743">
    <property type="term" value="F:translation initiation factor activity"/>
    <property type="evidence" value="ECO:0007669"/>
    <property type="project" value="UniProtKB-UniRule"/>
</dbReference>
<dbReference type="OrthoDB" id="18884at2759"/>
<evidence type="ECO:0000256" key="2">
    <source>
        <dbReference type="ARBA" id="ARBA00022490"/>
    </source>
</evidence>
<dbReference type="KEGG" id="ncs:NCAS_0I01410"/>
<dbReference type="InterPro" id="IPR027512">
    <property type="entry name" value="EIF3A"/>
</dbReference>
<dbReference type="GO" id="GO:0016282">
    <property type="term" value="C:eukaryotic 43S preinitiation complex"/>
    <property type="evidence" value="ECO:0007669"/>
    <property type="project" value="UniProtKB-UniRule"/>
</dbReference>
<dbReference type="GO" id="GO:0010494">
    <property type="term" value="C:cytoplasmic stress granule"/>
    <property type="evidence" value="ECO:0007669"/>
    <property type="project" value="EnsemblFungi"/>
</dbReference>
<dbReference type="Proteomes" id="UP000001640">
    <property type="component" value="Chromosome 9"/>
</dbReference>
<dbReference type="GO" id="GO:0043614">
    <property type="term" value="C:multi-eIF complex"/>
    <property type="evidence" value="ECO:0007669"/>
    <property type="project" value="EnsemblFungi"/>
</dbReference>
<dbReference type="GO" id="GO:0033290">
    <property type="term" value="C:eukaryotic 48S preinitiation complex"/>
    <property type="evidence" value="ECO:0007669"/>
    <property type="project" value="UniProtKB-UniRule"/>
</dbReference>
<dbReference type="HOGENOM" id="CLU_002096_2_1_1"/>
<feature type="region of interest" description="Disordered" evidence="8">
    <location>
        <begin position="504"/>
        <end position="538"/>
    </location>
</feature>
<dbReference type="InterPro" id="IPR000717">
    <property type="entry name" value="PCI_dom"/>
</dbReference>
<feature type="coiled-coil region" evidence="7">
    <location>
        <begin position="589"/>
        <end position="665"/>
    </location>
</feature>
<feature type="compositionally biased region" description="Basic and acidic residues" evidence="8">
    <location>
        <begin position="824"/>
        <end position="865"/>
    </location>
</feature>
<evidence type="ECO:0000256" key="6">
    <source>
        <dbReference type="ARBA" id="ARBA00023054"/>
    </source>
</evidence>
<dbReference type="FunFam" id="4.10.860.10:FF:000001">
    <property type="entry name" value="Eukaryotic translation initiation factor 3 subunit A"/>
    <property type="match status" value="1"/>
</dbReference>
<dbReference type="GO" id="GO:0071541">
    <property type="term" value="C:eukaryotic translation initiation factor 3 complex, eIF3m"/>
    <property type="evidence" value="ECO:0007669"/>
    <property type="project" value="TreeGrafter"/>
</dbReference>
<dbReference type="PANTHER" id="PTHR14005:SF0">
    <property type="entry name" value="EUKARYOTIC TRANSLATION INITIATION FACTOR 3 SUBUNIT A"/>
    <property type="match status" value="1"/>
</dbReference>
<dbReference type="GeneID" id="96905498"/>
<feature type="domain" description="PCI" evidence="9">
    <location>
        <begin position="319"/>
        <end position="493"/>
    </location>
</feature>
<feature type="region of interest" description="Disordered" evidence="8">
    <location>
        <begin position="824"/>
        <end position="1001"/>
    </location>
</feature>
<evidence type="ECO:0000256" key="1">
    <source>
        <dbReference type="ARBA" id="ARBA00004496"/>
    </source>
</evidence>
<keyword evidence="3 7" id="KW-0396">Initiation factor</keyword>
<feature type="compositionally biased region" description="Low complexity" evidence="8">
    <location>
        <begin position="918"/>
        <end position="936"/>
    </location>
</feature>
<dbReference type="Pfam" id="PF01399">
    <property type="entry name" value="PCI"/>
    <property type="match status" value="1"/>
</dbReference>
<dbReference type="GO" id="GO:0003729">
    <property type="term" value="F:mRNA binding"/>
    <property type="evidence" value="ECO:0007669"/>
    <property type="project" value="TreeGrafter"/>
</dbReference>
<name>G0VJX7_NAUCA</name>
<feature type="compositionally biased region" description="Low complexity" evidence="8">
    <location>
        <begin position="892"/>
        <end position="910"/>
    </location>
</feature>
<evidence type="ECO:0000313" key="11">
    <source>
        <dbReference type="Proteomes" id="UP000001640"/>
    </source>
</evidence>
<keyword evidence="2 7" id="KW-0963">Cytoplasm</keyword>
<evidence type="ECO:0000256" key="8">
    <source>
        <dbReference type="SAM" id="MobiDB-lite"/>
    </source>
</evidence>
<dbReference type="GO" id="GO:0002188">
    <property type="term" value="P:translation reinitiation"/>
    <property type="evidence" value="ECO:0007669"/>
    <property type="project" value="EnsemblFungi"/>
</dbReference>
<reference key="2">
    <citation type="submission" date="2011-08" db="EMBL/GenBank/DDBJ databases">
        <title>Genome sequence of Naumovozyma castellii.</title>
        <authorList>
            <person name="Gordon J.L."/>
            <person name="Armisen D."/>
            <person name="Proux-Wera E."/>
            <person name="OhEigeartaigh S.S."/>
            <person name="Byrne K.P."/>
            <person name="Wolfe K.H."/>
        </authorList>
    </citation>
    <scope>NUCLEOTIDE SEQUENCE</scope>
    <source>
        <strain>Type strain:CBS 4309</strain>
    </source>
</reference>
<keyword evidence="5 7" id="KW-0648">Protein biosynthesis</keyword>
<dbReference type="InParanoid" id="G0VJX7"/>
<evidence type="ECO:0000313" key="10">
    <source>
        <dbReference type="EMBL" id="CCC71809.1"/>
    </source>
</evidence>
<dbReference type="AlphaFoldDB" id="G0VJX7"/>
<comment type="similarity">
    <text evidence="7">Belongs to the eIF-3 subunit A family.</text>
</comment>
<protein>
    <recommendedName>
        <fullName evidence="7">Eukaryotic translation initiation factor 3 subunit A</fullName>
        <shortName evidence="7">eIF3a</shortName>
    </recommendedName>
    <alternativeName>
        <fullName evidence="7">Eukaryotic translation initiation factor 3 110 kDa subunit homolog</fullName>
        <shortName evidence="7">eIF3 p110</shortName>
    </alternativeName>
    <alternativeName>
        <fullName evidence="7">Translation initiation factor eIF3, p110 subunit homolog</fullName>
    </alternativeName>
</protein>
<dbReference type="GO" id="GO:0000131">
    <property type="term" value="C:incipient cellular bud site"/>
    <property type="evidence" value="ECO:0007669"/>
    <property type="project" value="EnsemblFungi"/>
</dbReference>
<dbReference type="HAMAP" id="MF_03000">
    <property type="entry name" value="eIF3a"/>
    <property type="match status" value="1"/>
</dbReference>
<dbReference type="SMART" id="SM00088">
    <property type="entry name" value="PINT"/>
    <property type="match status" value="1"/>
</dbReference>
<feature type="compositionally biased region" description="Acidic residues" evidence="8">
    <location>
        <begin position="504"/>
        <end position="537"/>
    </location>
</feature>
<accession>G0VJX7</accession>
<evidence type="ECO:0000256" key="3">
    <source>
        <dbReference type="ARBA" id="ARBA00022540"/>
    </source>
</evidence>
<keyword evidence="6 7" id="KW-0175">Coiled coil</keyword>
<dbReference type="GO" id="GO:0071540">
    <property type="term" value="C:eukaryotic translation initiation factor 3 complex, eIF3e"/>
    <property type="evidence" value="ECO:0007669"/>
    <property type="project" value="TreeGrafter"/>
</dbReference>
<dbReference type="PROSITE" id="PS50250">
    <property type="entry name" value="PCI"/>
    <property type="match status" value="1"/>
</dbReference>